<dbReference type="EMBL" id="KP881232">
    <property type="protein sequence ID" value="AKE44756.1"/>
    <property type="molecule type" value="Genomic_DNA"/>
</dbReference>
<keyword evidence="2" id="KW-1185">Reference proteome</keyword>
<sequence length="117" mass="12140">MAYELINIGAAPNDGTGDPLRRAFQKVNTVIQDLNTGTGTFKIVDANVKAEAGQVLFVDATDSAVAIAAPDNPILGTTVEIHVVAGDNPVTFNGDPVSSVTGLLTTYVSPTIGWKAR</sequence>
<dbReference type="SUPFAM" id="SSF50017">
    <property type="entry name" value="gp9"/>
    <property type="match status" value="1"/>
</dbReference>
<evidence type="ECO:0000313" key="1">
    <source>
        <dbReference type="EMBL" id="AKE44756.1"/>
    </source>
</evidence>
<accession>A0A0F6THI9</accession>
<protein>
    <submittedName>
        <fullName evidence="1">Uncharacterized protein</fullName>
    </submittedName>
</protein>
<reference evidence="1 2" key="1">
    <citation type="journal article" date="2015" name="J. Virol.">
        <title>Sinorhizobium meliloti Phage ?M9 Defines a New Group of T4 Superfamily Phages with Unusual Genomic Features but a Common T=16 Capsid.</title>
        <authorList>
            <person name="Johnson M.C."/>
            <person name="Tatum K.B."/>
            <person name="Lynn J.S."/>
            <person name="Brewer T.E."/>
            <person name="Lu S."/>
            <person name="Washburn B.K."/>
            <person name="Stroupe M.E."/>
            <person name="Jones K.M."/>
        </authorList>
    </citation>
    <scope>NUCLEOTIDE SEQUENCE [LARGE SCALE GENOMIC DNA]</scope>
</reference>
<dbReference type="OrthoDB" id="35269at10239"/>
<organism evidence="1 2">
    <name type="scientific">Sinorhizobium phage phiM9</name>
    <dbReference type="NCBI Taxonomy" id="1636182"/>
    <lineage>
        <taxon>Viruses</taxon>
        <taxon>Duplodnaviria</taxon>
        <taxon>Heunggongvirae</taxon>
        <taxon>Uroviricota</taxon>
        <taxon>Caudoviricetes</taxon>
        <taxon>Pootjesviridae</taxon>
        <taxon>Emnonavirus</taxon>
        <taxon>Emnonavirus phiM9</taxon>
    </lineage>
</organism>
<dbReference type="InterPro" id="IPR036240">
    <property type="entry name" value="Gp9-like_sf"/>
</dbReference>
<reference evidence="2" key="2">
    <citation type="submission" date="2015-03" db="EMBL/GenBank/DDBJ databases">
        <title>The genome and structure of Sinorhizobium meliloti phage phiM9.</title>
        <authorList>
            <person name="Johnson M.C."/>
            <person name="Tatum K.B."/>
            <person name="Lynn J.S."/>
            <person name="Brewer T.E."/>
            <person name="Washburn B.K."/>
            <person name="Stroupe M.E."/>
            <person name="Jones K.M."/>
        </authorList>
    </citation>
    <scope>NUCLEOTIDE SEQUENCE [LARGE SCALE GENOMIC DNA]</scope>
</reference>
<evidence type="ECO:0000313" key="2">
    <source>
        <dbReference type="Proteomes" id="UP000033804"/>
    </source>
</evidence>
<dbReference type="KEGG" id="vg:26517808"/>
<gene>
    <name evidence="1" type="ORF">Sm_phiM9_128</name>
</gene>
<name>A0A0F6THI9_9CAUD</name>
<dbReference type="Proteomes" id="UP000033804">
    <property type="component" value="Segment"/>
</dbReference>
<proteinExistence type="predicted"/>
<dbReference type="GeneID" id="26517808"/>
<dbReference type="RefSeq" id="YP_009189510.1">
    <property type="nucleotide sequence ID" value="NC_028676.1"/>
</dbReference>